<evidence type="ECO:0000256" key="1">
    <source>
        <dbReference type="SAM" id="MobiDB-lite"/>
    </source>
</evidence>
<feature type="compositionally biased region" description="Basic residues" evidence="1">
    <location>
        <begin position="384"/>
        <end position="394"/>
    </location>
</feature>
<evidence type="ECO:0000313" key="4">
    <source>
        <dbReference type="Proteomes" id="UP001218218"/>
    </source>
</evidence>
<feature type="region of interest" description="Disordered" evidence="1">
    <location>
        <begin position="258"/>
        <end position="394"/>
    </location>
</feature>
<accession>A0AAD7AFE4</accession>
<dbReference type="EMBL" id="JARIHO010000008">
    <property type="protein sequence ID" value="KAJ7357114.1"/>
    <property type="molecule type" value="Genomic_DNA"/>
</dbReference>
<name>A0AAD7AFE4_9AGAR</name>
<keyword evidence="4" id="KW-1185">Reference proteome</keyword>
<dbReference type="AlphaFoldDB" id="A0AAD7AFE4"/>
<protein>
    <submittedName>
        <fullName evidence="3">Uncharacterized protein</fullName>
    </submittedName>
</protein>
<feature type="region of interest" description="Disordered" evidence="1">
    <location>
        <begin position="82"/>
        <end position="221"/>
    </location>
</feature>
<organism evidence="3 4">
    <name type="scientific">Mycena albidolilacea</name>
    <dbReference type="NCBI Taxonomy" id="1033008"/>
    <lineage>
        <taxon>Eukaryota</taxon>
        <taxon>Fungi</taxon>
        <taxon>Dikarya</taxon>
        <taxon>Basidiomycota</taxon>
        <taxon>Agaricomycotina</taxon>
        <taxon>Agaricomycetes</taxon>
        <taxon>Agaricomycetidae</taxon>
        <taxon>Agaricales</taxon>
        <taxon>Marasmiineae</taxon>
        <taxon>Mycenaceae</taxon>
        <taxon>Mycena</taxon>
    </lineage>
</organism>
<keyword evidence="2" id="KW-1133">Transmembrane helix</keyword>
<proteinExistence type="predicted"/>
<sequence>MPLSAHTTLLIAVVAGAVGGVLLLLMFAFCLCRRPAKKVPLPPKQELARYREQQSNHVVESRPPTWYESTMLSAPSTPFAGSRSSLLFPPDSRGGSPFRPSLNPSTSGSPSEDISHLSSTAPMAHGLPLPPHLSFEDSSTSLSTVDTDSPSSSSPPPASLSDPTLSHPRQTYSASSSSRPHARPLSVGSSASRKTGRTDSPAISRQPSRNSIRGVPHGRHSQVQIVLPAPLAFNNDRMSLHENSARLSVVDQWAPAAMRSEGNPIPKPQRRSFSSSEPRRATLLAQSPINAPQARRSASASAATPSSPQRAPASSANHNRVYSVPSPLSAPPVPQIPQQWRPPGNPLTGIAEDAGRGRPRDISSSSELPAQSVDPLSLPDAQRRLQKRSRSNGR</sequence>
<feature type="compositionally biased region" description="Low complexity" evidence="1">
    <location>
        <begin position="291"/>
        <end position="327"/>
    </location>
</feature>
<comment type="caution">
    <text evidence="3">The sequence shown here is derived from an EMBL/GenBank/DDBJ whole genome shotgun (WGS) entry which is preliminary data.</text>
</comment>
<keyword evidence="2" id="KW-0812">Transmembrane</keyword>
<feature type="compositionally biased region" description="Low complexity" evidence="1">
    <location>
        <begin position="173"/>
        <end position="186"/>
    </location>
</feature>
<gene>
    <name evidence="3" type="ORF">DFH08DRAFT_851073</name>
</gene>
<feature type="compositionally biased region" description="Polar residues" evidence="1">
    <location>
        <begin position="102"/>
        <end position="121"/>
    </location>
</feature>
<keyword evidence="2" id="KW-0472">Membrane</keyword>
<reference evidence="3" key="1">
    <citation type="submission" date="2023-03" db="EMBL/GenBank/DDBJ databases">
        <title>Massive genome expansion in bonnet fungi (Mycena s.s.) driven by repeated elements and novel gene families across ecological guilds.</title>
        <authorList>
            <consortium name="Lawrence Berkeley National Laboratory"/>
            <person name="Harder C.B."/>
            <person name="Miyauchi S."/>
            <person name="Viragh M."/>
            <person name="Kuo A."/>
            <person name="Thoen E."/>
            <person name="Andreopoulos B."/>
            <person name="Lu D."/>
            <person name="Skrede I."/>
            <person name="Drula E."/>
            <person name="Henrissat B."/>
            <person name="Morin E."/>
            <person name="Kohler A."/>
            <person name="Barry K."/>
            <person name="LaButti K."/>
            <person name="Morin E."/>
            <person name="Salamov A."/>
            <person name="Lipzen A."/>
            <person name="Mereny Z."/>
            <person name="Hegedus B."/>
            <person name="Baldrian P."/>
            <person name="Stursova M."/>
            <person name="Weitz H."/>
            <person name="Taylor A."/>
            <person name="Grigoriev I.V."/>
            <person name="Nagy L.G."/>
            <person name="Martin F."/>
            <person name="Kauserud H."/>
        </authorList>
    </citation>
    <scope>NUCLEOTIDE SEQUENCE</scope>
    <source>
        <strain evidence="3">CBHHK002</strain>
    </source>
</reference>
<evidence type="ECO:0000313" key="3">
    <source>
        <dbReference type="EMBL" id="KAJ7357114.1"/>
    </source>
</evidence>
<feature type="transmembrane region" description="Helical" evidence="2">
    <location>
        <begin position="6"/>
        <end position="31"/>
    </location>
</feature>
<dbReference type="Proteomes" id="UP001218218">
    <property type="component" value="Unassembled WGS sequence"/>
</dbReference>
<feature type="compositionally biased region" description="Low complexity" evidence="1">
    <location>
        <begin position="137"/>
        <end position="152"/>
    </location>
</feature>
<feature type="compositionally biased region" description="Polar residues" evidence="1">
    <location>
        <begin position="201"/>
        <end position="211"/>
    </location>
</feature>
<evidence type="ECO:0000256" key="2">
    <source>
        <dbReference type="SAM" id="Phobius"/>
    </source>
</evidence>